<dbReference type="HOGENOM" id="CLU_066435_1_0_9"/>
<evidence type="ECO:0000313" key="1">
    <source>
        <dbReference type="EMBL" id="EHI61357.1"/>
    </source>
</evidence>
<gene>
    <name evidence="1" type="ORF">HMPREF9473_00719</name>
</gene>
<dbReference type="Proteomes" id="UP000005384">
    <property type="component" value="Unassembled WGS sequence"/>
</dbReference>
<sequence>MIHRNLLSGKNILLIAPDYFGYEKDIIAELKSFGANVFYIQENIDYTKFQFKLLNRSPQRLRNKICNNHFLNEFKKLESIDLDIIFCIRIDLFNEYILDYLKSKFKNSTYILYFWDSCKNMRNAEVISTYFDKIYTFDKKDAEDHAAVGWKFRPLFFTKEYNFITQENTNNTTDLLYIASLSQERAQYYIQLEKYCKKNGLSLDVYFFCKNSVFYWNRIFMKEFQKVPRYYIHNKGLTKEELIKKLKRTKAVFDCSHSSQTGLTMRTIECLGSSKKMITTNKQILEYDFYKNCNILLIDGYDFSEIEKFIRGDGFQQLDEKIINKYSINGWLEEILL</sequence>
<organism evidence="1 2">
    <name type="scientific">Hungatella hathewayi WAL-18680</name>
    <dbReference type="NCBI Taxonomy" id="742737"/>
    <lineage>
        <taxon>Bacteria</taxon>
        <taxon>Bacillati</taxon>
        <taxon>Bacillota</taxon>
        <taxon>Clostridia</taxon>
        <taxon>Lachnospirales</taxon>
        <taxon>Lachnospiraceae</taxon>
        <taxon>Hungatella</taxon>
    </lineage>
</organism>
<keyword evidence="2" id="KW-1185">Reference proteome</keyword>
<proteinExistence type="predicted"/>
<accession>G5IB42</accession>
<evidence type="ECO:0000313" key="2">
    <source>
        <dbReference type="Proteomes" id="UP000005384"/>
    </source>
</evidence>
<dbReference type="AlphaFoldDB" id="G5IB42"/>
<dbReference type="OrthoDB" id="3251881at2"/>
<comment type="caution">
    <text evidence="1">The sequence shown here is derived from an EMBL/GenBank/DDBJ whole genome shotgun (WGS) entry which is preliminary data.</text>
</comment>
<protein>
    <submittedName>
        <fullName evidence="1">Uncharacterized protein</fullName>
    </submittedName>
</protein>
<dbReference type="PATRIC" id="fig|742737.3.peg.719"/>
<reference evidence="1 2" key="1">
    <citation type="submission" date="2011-08" db="EMBL/GenBank/DDBJ databases">
        <title>The Genome Sequence of Clostridium hathewayi WAL-18680.</title>
        <authorList>
            <consortium name="The Broad Institute Genome Sequencing Platform"/>
            <person name="Earl A."/>
            <person name="Ward D."/>
            <person name="Feldgarden M."/>
            <person name="Gevers D."/>
            <person name="Finegold S.M."/>
            <person name="Summanen P.H."/>
            <person name="Molitoris D.R."/>
            <person name="Song M."/>
            <person name="Daigneault M."/>
            <person name="Allen-Vercoe E."/>
            <person name="Young S.K."/>
            <person name="Zeng Q."/>
            <person name="Gargeya S."/>
            <person name="Fitzgerald M."/>
            <person name="Haas B."/>
            <person name="Abouelleil A."/>
            <person name="Alvarado L."/>
            <person name="Arachchi H.M."/>
            <person name="Berlin A."/>
            <person name="Brown A."/>
            <person name="Chapman S.B."/>
            <person name="Chen Z."/>
            <person name="Dunbar C."/>
            <person name="Freedman E."/>
            <person name="Gearin G."/>
            <person name="Gellesch M."/>
            <person name="Goldberg J."/>
            <person name="Griggs A."/>
            <person name="Gujja S."/>
            <person name="Heiman D."/>
            <person name="Howarth C."/>
            <person name="Larson L."/>
            <person name="Lui A."/>
            <person name="MacDonald P.J.P."/>
            <person name="Montmayeur A."/>
            <person name="Murphy C."/>
            <person name="Neiman D."/>
            <person name="Pearson M."/>
            <person name="Priest M."/>
            <person name="Roberts A."/>
            <person name="Saif S."/>
            <person name="Shea T."/>
            <person name="Shenoy N."/>
            <person name="Sisk P."/>
            <person name="Stolte C."/>
            <person name="Sykes S."/>
            <person name="Wortman J."/>
            <person name="Nusbaum C."/>
            <person name="Birren B."/>
        </authorList>
    </citation>
    <scope>NUCLEOTIDE SEQUENCE [LARGE SCALE GENOMIC DNA]</scope>
    <source>
        <strain evidence="1 2">WAL-18680</strain>
    </source>
</reference>
<name>G5IB42_9FIRM</name>
<dbReference type="RefSeq" id="WP_006778705.1">
    <property type="nucleotide sequence ID" value="NZ_CP040506.1"/>
</dbReference>
<dbReference type="EMBL" id="ADLN01000005">
    <property type="protein sequence ID" value="EHI61357.1"/>
    <property type="molecule type" value="Genomic_DNA"/>
</dbReference>